<dbReference type="AlphaFoldDB" id="A0A8H4VFY1"/>
<reference evidence="1 2" key="1">
    <citation type="journal article" date="2020" name="G3 (Bethesda)">
        <title>Genetic Underpinnings of Host Manipulation by Ophiocordyceps as Revealed by Comparative Transcriptomics.</title>
        <authorList>
            <person name="Will I."/>
            <person name="Das B."/>
            <person name="Trinh T."/>
            <person name="Brachmann A."/>
            <person name="Ohm R.A."/>
            <person name="de Bekker C."/>
        </authorList>
    </citation>
    <scope>NUCLEOTIDE SEQUENCE [LARGE SCALE GENOMIC DNA]</scope>
    <source>
        <strain evidence="1 2">EC05</strain>
    </source>
</reference>
<evidence type="ECO:0000313" key="2">
    <source>
        <dbReference type="Proteomes" id="UP000562929"/>
    </source>
</evidence>
<proteinExistence type="predicted"/>
<name>A0A8H4VFY1_9HYPO</name>
<dbReference type="OrthoDB" id="265717at2759"/>
<sequence>MDSDLSSIMESPTELEMQHDLKYFPPLSALPIKDQIDEAYYVSTDGINYKPAIHWCFLGEIVQHSFHTRLRILVRDRAGKLVPIAFHTADLGLSLMRAGEVKVGNTVVVLYAEQHAFSESTVGICQTTLHNIKVLPGSLDDLKQLSQRLRMYMEASQGTPMCHNCNKKSASLLRCGKIVRL</sequence>
<gene>
    <name evidence="1" type="ORF">GQ602_002827</name>
</gene>
<organism evidence="1 2">
    <name type="scientific">Ophiocordyceps camponoti-floridani</name>
    <dbReference type="NCBI Taxonomy" id="2030778"/>
    <lineage>
        <taxon>Eukaryota</taxon>
        <taxon>Fungi</taxon>
        <taxon>Dikarya</taxon>
        <taxon>Ascomycota</taxon>
        <taxon>Pezizomycotina</taxon>
        <taxon>Sordariomycetes</taxon>
        <taxon>Hypocreomycetidae</taxon>
        <taxon>Hypocreales</taxon>
        <taxon>Ophiocordycipitaceae</taxon>
        <taxon>Ophiocordyceps</taxon>
    </lineage>
</organism>
<evidence type="ECO:0000313" key="1">
    <source>
        <dbReference type="EMBL" id="KAF4592528.1"/>
    </source>
</evidence>
<comment type="caution">
    <text evidence="1">The sequence shown here is derived from an EMBL/GenBank/DDBJ whole genome shotgun (WGS) entry which is preliminary data.</text>
</comment>
<dbReference type="EMBL" id="JAACLJ010000002">
    <property type="protein sequence ID" value="KAF4592528.1"/>
    <property type="molecule type" value="Genomic_DNA"/>
</dbReference>
<protein>
    <submittedName>
        <fullName evidence="1">SET domain protein</fullName>
    </submittedName>
</protein>
<accession>A0A8H4VFY1</accession>
<dbReference type="Proteomes" id="UP000562929">
    <property type="component" value="Unassembled WGS sequence"/>
</dbReference>
<keyword evidence="2" id="KW-1185">Reference proteome</keyword>